<feature type="signal peptide" evidence="1">
    <location>
        <begin position="1"/>
        <end position="28"/>
    </location>
</feature>
<reference evidence="2 3" key="1">
    <citation type="submission" date="2018-05" db="EMBL/GenBank/DDBJ databases">
        <title>A metagenomic window into the 2 km-deep terrestrial subsurface aquifer revealed taxonomically and functionally diverse microbial community comprising novel uncultured bacterial lineages.</title>
        <authorList>
            <person name="Kadnikov V.V."/>
            <person name="Mardanov A.V."/>
            <person name="Beletsky A.V."/>
            <person name="Banks D."/>
            <person name="Pimenov N.V."/>
            <person name="Frank Y.A."/>
            <person name="Karnachuk O.V."/>
            <person name="Ravin N.V."/>
        </authorList>
    </citation>
    <scope>NUCLEOTIDE SEQUENCE [LARGE SCALE GENOMIC DNA]</scope>
    <source>
        <strain evidence="2">BY5</strain>
    </source>
</reference>
<gene>
    <name evidence="2" type="ORF">OZSIB_2845</name>
</gene>
<keyword evidence="1" id="KW-0732">Signal</keyword>
<sequence length="350" mass="39200">MCDSQKLCSWPKGSILALLLLACSGAAALASPLDALIKFYTSSVPNPPKIDIDEVQVRRLVETGDIIIENNRAFPQWYAVIGGLVPACRFVHAGVVVKGHVLKQLIQELRPTDSVITTQAYYRVGLPKIENNKVKRVFNWLPYPIDPHGTYVITPEVTINTTISRVVALNLVNYLCDPAIGYPTKHIRIIRPRLGSQQMVRALAKYLAYHVWKGTTYDMGFDLSEKEDAIVRQRDGELWFDLTANPVPLYCTELVWRGLREAGLQVPTTQIRRGLAGLVGRIPRMPRSVVQKLDAAFVTADLLEQAGTVIYQNEPPPPVREALGRMVDLNFKAVCQKLWNHIQTLVNGQR</sequence>
<dbReference type="Gene3D" id="3.90.1720.10">
    <property type="entry name" value="endopeptidase domain like (from Nostoc punctiforme)"/>
    <property type="match status" value="1"/>
</dbReference>
<evidence type="ECO:0000313" key="2">
    <source>
        <dbReference type="EMBL" id="RCK77787.1"/>
    </source>
</evidence>
<proteinExistence type="predicted"/>
<evidence type="ECO:0000256" key="1">
    <source>
        <dbReference type="SAM" id="SignalP"/>
    </source>
</evidence>
<comment type="caution">
    <text evidence="2">The sequence shown here is derived from an EMBL/GenBank/DDBJ whole genome shotgun (WGS) entry which is preliminary data.</text>
</comment>
<evidence type="ECO:0000313" key="3">
    <source>
        <dbReference type="Proteomes" id="UP000252355"/>
    </source>
</evidence>
<feature type="chain" id="PRO_5016933968" evidence="1">
    <location>
        <begin position="29"/>
        <end position="350"/>
    </location>
</feature>
<dbReference type="Proteomes" id="UP000252355">
    <property type="component" value="Unassembled WGS sequence"/>
</dbReference>
<dbReference type="AlphaFoldDB" id="A0A367ZIV2"/>
<name>A0A367ZIV2_9BACT</name>
<accession>A0A367ZIV2</accession>
<dbReference type="PROSITE" id="PS51257">
    <property type="entry name" value="PROKAR_LIPOPROTEIN"/>
    <property type="match status" value="1"/>
</dbReference>
<protein>
    <submittedName>
        <fullName evidence="2">Uncharacterized protein</fullName>
    </submittedName>
</protein>
<organism evidence="2 3">
    <name type="scientific">Candidatus Ozemobacter sibiricus</name>
    <dbReference type="NCBI Taxonomy" id="2268124"/>
    <lineage>
        <taxon>Bacteria</taxon>
        <taxon>Candidatus Ozemobacteria</taxon>
        <taxon>Candidatus Ozemobacterales</taxon>
        <taxon>Candidatus Ozemobacteraceae</taxon>
        <taxon>Candidatus Ozemobacter</taxon>
    </lineage>
</organism>
<dbReference type="EMBL" id="QOQW01000033">
    <property type="protein sequence ID" value="RCK77787.1"/>
    <property type="molecule type" value="Genomic_DNA"/>
</dbReference>